<evidence type="ECO:0000313" key="2">
    <source>
        <dbReference type="Proteomes" id="UP001614394"/>
    </source>
</evidence>
<sequence length="63" mass="6784">MSRRWKIAIIVLTAGIAALVLVLLYGPSWFLAWADDPGKQGTGVGALQYSSDVQQPCRPSGRP</sequence>
<comment type="caution">
    <text evidence="1">The sequence shown here is derived from an EMBL/GenBank/DDBJ whole genome shotgun (WGS) entry which is preliminary data.</text>
</comment>
<keyword evidence="2" id="KW-1185">Reference proteome</keyword>
<protein>
    <recommendedName>
        <fullName evidence="3">Secreted protein</fullName>
    </recommendedName>
</protein>
<gene>
    <name evidence="1" type="ORF">ACIGXA_10455</name>
</gene>
<name>A0ABW8C3E4_9ACTN</name>
<dbReference type="RefSeq" id="WP_399646760.1">
    <property type="nucleotide sequence ID" value="NZ_JBITYG010000002.1"/>
</dbReference>
<reference evidence="1 2" key="1">
    <citation type="submission" date="2024-10" db="EMBL/GenBank/DDBJ databases">
        <title>The Natural Products Discovery Center: Release of the First 8490 Sequenced Strains for Exploring Actinobacteria Biosynthetic Diversity.</title>
        <authorList>
            <person name="Kalkreuter E."/>
            <person name="Kautsar S.A."/>
            <person name="Yang D."/>
            <person name="Bader C.D."/>
            <person name="Teijaro C.N."/>
            <person name="Fluegel L."/>
            <person name="Davis C.M."/>
            <person name="Simpson J.R."/>
            <person name="Lauterbach L."/>
            <person name="Steele A.D."/>
            <person name="Gui C."/>
            <person name="Meng S."/>
            <person name="Li G."/>
            <person name="Viehrig K."/>
            <person name="Ye F."/>
            <person name="Su P."/>
            <person name="Kiefer A.F."/>
            <person name="Nichols A."/>
            <person name="Cepeda A.J."/>
            <person name="Yan W."/>
            <person name="Fan B."/>
            <person name="Jiang Y."/>
            <person name="Adhikari A."/>
            <person name="Zheng C.-J."/>
            <person name="Schuster L."/>
            <person name="Cowan T.M."/>
            <person name="Smanski M.J."/>
            <person name="Chevrette M.G."/>
            <person name="De Carvalho L.P.S."/>
            <person name="Shen B."/>
        </authorList>
    </citation>
    <scope>NUCLEOTIDE SEQUENCE [LARGE SCALE GENOMIC DNA]</scope>
    <source>
        <strain evidence="1 2">NPDC053399</strain>
    </source>
</reference>
<evidence type="ECO:0008006" key="3">
    <source>
        <dbReference type="Google" id="ProtNLM"/>
    </source>
</evidence>
<dbReference type="Proteomes" id="UP001614394">
    <property type="component" value="Unassembled WGS sequence"/>
</dbReference>
<evidence type="ECO:0000313" key="1">
    <source>
        <dbReference type="EMBL" id="MFI9100940.1"/>
    </source>
</evidence>
<organism evidence="1 2">
    <name type="scientific">Streptomyces fildesensis</name>
    <dbReference type="NCBI Taxonomy" id="375757"/>
    <lineage>
        <taxon>Bacteria</taxon>
        <taxon>Bacillati</taxon>
        <taxon>Actinomycetota</taxon>
        <taxon>Actinomycetes</taxon>
        <taxon>Kitasatosporales</taxon>
        <taxon>Streptomycetaceae</taxon>
        <taxon>Streptomyces</taxon>
    </lineage>
</organism>
<dbReference type="EMBL" id="JBITYG010000002">
    <property type="protein sequence ID" value="MFI9100940.1"/>
    <property type="molecule type" value="Genomic_DNA"/>
</dbReference>
<proteinExistence type="predicted"/>
<accession>A0ABW8C3E4</accession>